<feature type="domain" description="Sulfatase-modifying factor enzyme-like" evidence="2">
    <location>
        <begin position="191"/>
        <end position="389"/>
    </location>
</feature>
<evidence type="ECO:0000259" key="2">
    <source>
        <dbReference type="Pfam" id="PF03781"/>
    </source>
</evidence>
<dbReference type="InterPro" id="IPR005532">
    <property type="entry name" value="SUMF_dom"/>
</dbReference>
<dbReference type="Pfam" id="PF03781">
    <property type="entry name" value="FGE-sulfatase"/>
    <property type="match status" value="1"/>
</dbReference>
<evidence type="ECO:0000313" key="4">
    <source>
        <dbReference type="Proteomes" id="UP001164459"/>
    </source>
</evidence>
<proteinExistence type="predicted"/>
<dbReference type="InterPro" id="IPR016187">
    <property type="entry name" value="CTDL_fold"/>
</dbReference>
<keyword evidence="4" id="KW-1185">Reference proteome</keyword>
<dbReference type="PANTHER" id="PTHR23150">
    <property type="entry name" value="SULFATASE MODIFYING FACTOR 1, 2"/>
    <property type="match status" value="1"/>
</dbReference>
<dbReference type="RefSeq" id="WP_269033233.1">
    <property type="nucleotide sequence ID" value="NZ_CP114040.1"/>
</dbReference>
<evidence type="ECO:0000256" key="1">
    <source>
        <dbReference type="SAM" id="MobiDB-lite"/>
    </source>
</evidence>
<dbReference type="PANTHER" id="PTHR23150:SF19">
    <property type="entry name" value="FORMYLGLYCINE-GENERATING ENZYME"/>
    <property type="match status" value="1"/>
</dbReference>
<dbReference type="SUPFAM" id="SSF56436">
    <property type="entry name" value="C-type lectin-like"/>
    <property type="match status" value="1"/>
</dbReference>
<dbReference type="Proteomes" id="UP001164459">
    <property type="component" value="Chromosome"/>
</dbReference>
<sequence>MLDFKRRPGTSLFLALLTLGGCGQRPDPGSSGDAKSGAAAQPGPAEARLALDVPPGLAVTVDGQPRGNAPLEPLVVAPGKHAVEVDGPCGKASASVEVAAGALTTVSAQEFAGLKVAQLSVVARTSAQKPVNPAVFLGDWAVPGAAGQPTAIPACKLRLRLTADGLGGFMEDIEFEAGKSYVREVVLAPGSDMIRIAGGHFRMGPPGPPHYDPKFDIHEAYEDFEGWPHIKTYEVDVPTFDLDRTEVTAEQFHACYEAGFCVDDPVLAGGTRITDDRQACSIEVFQEKKAPKAGREKHPANCVAGWEAKKYCEWVGKRLPLDVEWEFAARSRNSEYACSWGGGYSPKVKCDRSGFTIEQGTRESCSFPKDNTEQGLCDMIGGVSELVTRAAVPGRAALSDCDFNTTGRGPAWGGSSAPFEGGEQCLDMHQSVYSGFRCARDVSAAPSQR</sequence>
<feature type="region of interest" description="Disordered" evidence="1">
    <location>
        <begin position="24"/>
        <end position="45"/>
    </location>
</feature>
<gene>
    <name evidence="3" type="ORF">O0S08_32355</name>
</gene>
<dbReference type="EMBL" id="CP114040">
    <property type="protein sequence ID" value="WAS90906.1"/>
    <property type="molecule type" value="Genomic_DNA"/>
</dbReference>
<dbReference type="PROSITE" id="PS51257">
    <property type="entry name" value="PROKAR_LIPOPROTEIN"/>
    <property type="match status" value="1"/>
</dbReference>
<dbReference type="InterPro" id="IPR051043">
    <property type="entry name" value="Sulfatase_Mod_Factor_Kinase"/>
</dbReference>
<dbReference type="InterPro" id="IPR042095">
    <property type="entry name" value="SUMF_sf"/>
</dbReference>
<protein>
    <submittedName>
        <fullName evidence="3">SUMF1/EgtB/PvdO family nonheme iron enzyme</fullName>
    </submittedName>
</protein>
<dbReference type="Gene3D" id="3.90.1580.10">
    <property type="entry name" value="paralog of FGE (formylglycine-generating enzyme)"/>
    <property type="match status" value="1"/>
</dbReference>
<name>A0ABY7GVC6_9BACT</name>
<reference evidence="3" key="1">
    <citation type="submission" date="2022-11" db="EMBL/GenBank/DDBJ databases">
        <title>Minimal conservation of predation-associated metabolite biosynthetic gene clusters underscores biosynthetic potential of Myxococcota including descriptions for ten novel species: Archangium lansinium sp. nov., Myxococcus landrumus sp. nov., Nannocystis bai.</title>
        <authorList>
            <person name="Ahearne A."/>
            <person name="Stevens C."/>
            <person name="Dowd S."/>
        </authorList>
    </citation>
    <scope>NUCLEOTIDE SEQUENCE</scope>
    <source>
        <strain evidence="3">Fl3</strain>
    </source>
</reference>
<accession>A0ABY7GVC6</accession>
<evidence type="ECO:0000313" key="3">
    <source>
        <dbReference type="EMBL" id="WAS90906.1"/>
    </source>
</evidence>
<organism evidence="3 4">
    <name type="scientific">Nannocystis punicea</name>
    <dbReference type="NCBI Taxonomy" id="2995304"/>
    <lineage>
        <taxon>Bacteria</taxon>
        <taxon>Pseudomonadati</taxon>
        <taxon>Myxococcota</taxon>
        <taxon>Polyangia</taxon>
        <taxon>Nannocystales</taxon>
        <taxon>Nannocystaceae</taxon>
        <taxon>Nannocystis</taxon>
    </lineage>
</organism>
<feature type="compositionally biased region" description="Low complexity" evidence="1">
    <location>
        <begin position="29"/>
        <end position="40"/>
    </location>
</feature>